<sequence>MKEMMAWRKMKECYRPESRLVYNGDVEDVAAHGDANTTRAAHAGCALLSSVNIASSTLHASARRAWVLVLVLCTIVAISEAHPAAKRLHDDLLSDYNRLIRPVGNHSHKVTVHLGLKLSQLIDIVSITIFTSSYTLSKYFQVFIF</sequence>
<evidence type="ECO:0000313" key="3">
    <source>
        <dbReference type="Proteomes" id="UP000499080"/>
    </source>
</evidence>
<evidence type="ECO:0000313" key="2">
    <source>
        <dbReference type="EMBL" id="GBM89446.1"/>
    </source>
</evidence>
<reference evidence="2 3" key="1">
    <citation type="journal article" date="2019" name="Sci. Rep.">
        <title>Orb-weaving spider Araneus ventricosus genome elucidates the spidroin gene catalogue.</title>
        <authorList>
            <person name="Kono N."/>
            <person name="Nakamura H."/>
            <person name="Ohtoshi R."/>
            <person name="Moran D.A.P."/>
            <person name="Shinohara A."/>
            <person name="Yoshida Y."/>
            <person name="Fujiwara M."/>
            <person name="Mori M."/>
            <person name="Tomita M."/>
            <person name="Arakawa K."/>
        </authorList>
    </citation>
    <scope>NUCLEOTIDE SEQUENCE [LARGE SCALE GENOMIC DNA]</scope>
</reference>
<evidence type="ECO:0000259" key="1">
    <source>
        <dbReference type="Pfam" id="PF02931"/>
    </source>
</evidence>
<comment type="caution">
    <text evidence="2">The sequence shown here is derived from an EMBL/GenBank/DDBJ whole genome shotgun (WGS) entry which is preliminary data.</text>
</comment>
<gene>
    <name evidence="2" type="ORF">AVEN_133595_1</name>
</gene>
<dbReference type="Proteomes" id="UP000499080">
    <property type="component" value="Unassembled WGS sequence"/>
</dbReference>
<keyword evidence="3" id="KW-1185">Reference proteome</keyword>
<proteinExistence type="predicted"/>
<dbReference type="GO" id="GO:0005230">
    <property type="term" value="F:extracellular ligand-gated monoatomic ion channel activity"/>
    <property type="evidence" value="ECO:0007669"/>
    <property type="project" value="InterPro"/>
</dbReference>
<name>A0A4Y2JJZ4_ARAVE</name>
<dbReference type="EMBL" id="BGPR01003540">
    <property type="protein sequence ID" value="GBM89446.1"/>
    <property type="molecule type" value="Genomic_DNA"/>
</dbReference>
<dbReference type="Gene3D" id="2.70.170.10">
    <property type="entry name" value="Neurotransmitter-gated ion-channel ligand-binding domain"/>
    <property type="match status" value="1"/>
</dbReference>
<dbReference type="GO" id="GO:0016020">
    <property type="term" value="C:membrane"/>
    <property type="evidence" value="ECO:0007669"/>
    <property type="project" value="InterPro"/>
</dbReference>
<protein>
    <recommendedName>
        <fullName evidence="1">Neurotransmitter-gated ion-channel ligand-binding domain-containing protein</fullName>
    </recommendedName>
</protein>
<dbReference type="InterPro" id="IPR036734">
    <property type="entry name" value="Neur_chan_lig-bd_sf"/>
</dbReference>
<dbReference type="Pfam" id="PF02931">
    <property type="entry name" value="Neur_chan_LBD"/>
    <property type="match status" value="1"/>
</dbReference>
<dbReference type="InterPro" id="IPR006202">
    <property type="entry name" value="Neur_chan_lig-bd"/>
</dbReference>
<accession>A0A4Y2JJZ4</accession>
<feature type="domain" description="Neurotransmitter-gated ion-channel ligand-binding" evidence="1">
    <location>
        <begin position="86"/>
        <end position="127"/>
    </location>
</feature>
<dbReference type="SUPFAM" id="SSF63712">
    <property type="entry name" value="Nicotinic receptor ligand binding domain-like"/>
    <property type="match status" value="1"/>
</dbReference>
<dbReference type="OrthoDB" id="5975154at2759"/>
<dbReference type="AlphaFoldDB" id="A0A4Y2JJZ4"/>
<organism evidence="2 3">
    <name type="scientific">Araneus ventricosus</name>
    <name type="common">Orbweaver spider</name>
    <name type="synonym">Epeira ventricosa</name>
    <dbReference type="NCBI Taxonomy" id="182803"/>
    <lineage>
        <taxon>Eukaryota</taxon>
        <taxon>Metazoa</taxon>
        <taxon>Ecdysozoa</taxon>
        <taxon>Arthropoda</taxon>
        <taxon>Chelicerata</taxon>
        <taxon>Arachnida</taxon>
        <taxon>Araneae</taxon>
        <taxon>Araneomorphae</taxon>
        <taxon>Entelegynae</taxon>
        <taxon>Araneoidea</taxon>
        <taxon>Araneidae</taxon>
        <taxon>Araneus</taxon>
    </lineage>
</organism>